<gene>
    <name evidence="3" type="ORF">K1X11_009470</name>
</gene>
<name>A0ABZ1CD78_9BACT</name>
<dbReference type="RefSeq" id="WP_221029678.1">
    <property type="nucleotide sequence ID" value="NZ_CP139781.1"/>
</dbReference>
<dbReference type="SUPFAM" id="SSF89550">
    <property type="entry name" value="PHP domain-like"/>
    <property type="match status" value="1"/>
</dbReference>
<keyword evidence="4" id="KW-1185">Reference proteome</keyword>
<proteinExistence type="predicted"/>
<feature type="signal peptide" evidence="1">
    <location>
        <begin position="1"/>
        <end position="22"/>
    </location>
</feature>
<reference evidence="3 4" key="1">
    <citation type="submission" date="2021-08" db="EMBL/GenBank/DDBJ databases">
        <authorList>
            <person name="Zhang D."/>
            <person name="Zhang A."/>
            <person name="Wang L."/>
        </authorList>
    </citation>
    <scope>NUCLEOTIDE SEQUENCE [LARGE SCALE GENOMIC DNA]</scope>
    <source>
        <strain evidence="3 4">WL0086</strain>
    </source>
</reference>
<evidence type="ECO:0000259" key="2">
    <source>
        <dbReference type="Pfam" id="PF16392"/>
    </source>
</evidence>
<evidence type="ECO:0000313" key="3">
    <source>
        <dbReference type="EMBL" id="WRQ89638.1"/>
    </source>
</evidence>
<dbReference type="InterPro" id="IPR032165">
    <property type="entry name" value="DUF5001"/>
</dbReference>
<dbReference type="InterPro" id="IPR016195">
    <property type="entry name" value="Pol/histidinol_Pase-like"/>
</dbReference>
<keyword evidence="1" id="KW-0732">Signal</keyword>
<accession>A0ABZ1CD78</accession>
<evidence type="ECO:0000256" key="1">
    <source>
        <dbReference type="SAM" id="SignalP"/>
    </source>
</evidence>
<feature type="domain" description="Ig-like" evidence="2">
    <location>
        <begin position="287"/>
        <end position="370"/>
    </location>
</feature>
<feature type="chain" id="PRO_5046016850" evidence="1">
    <location>
        <begin position="23"/>
        <end position="385"/>
    </location>
</feature>
<sequence length="385" mass="43181">MTADRLLRAALFFALTTTGLLAHDDEAHHWDEPFDFPDLPGYLTLVSDLHQHSVFSDGAVWPTIRVQESKRDGIEVMALTEHLEYQPHAADIPHPDRNRSFHLAHDHAQDDLLVVTGAEVTRSMPPGHINAIFIEDANRLIMDDPMAVAQEATRQGGFLFWNHPMWLPQKPDGVSELTPLHEQMIAAKVLHGIEVVNHGRYSEEALQIALDHDLTIMGTSDVHGLIAWEYETYPHLHRPVTLIFAEAQTAPAVREALFDHRTVVWYTDTLIGRQRWVEPLTRACLDIAPVGYPNDHLALKVVVSNSSSTPFTLRNRSAYALHRTADIFRVPAHGQITLEFKTREKLEAVDLSFEVLNAIIAPATHPTLTWEKLTVGTDASAAAEH</sequence>
<dbReference type="Pfam" id="PF16392">
    <property type="entry name" value="DUF5001"/>
    <property type="match status" value="1"/>
</dbReference>
<dbReference type="Proteomes" id="UP000738431">
    <property type="component" value="Chromosome"/>
</dbReference>
<dbReference type="InterPro" id="IPR052018">
    <property type="entry name" value="PHP_domain"/>
</dbReference>
<protein>
    <submittedName>
        <fullName evidence="3">Sb-PDE family phosphodiesterase</fullName>
    </submittedName>
</protein>
<dbReference type="PANTHER" id="PTHR42924:SF3">
    <property type="entry name" value="POLYMERASE_HISTIDINOL PHOSPHATASE N-TERMINAL DOMAIN-CONTAINING PROTEIN"/>
    <property type="match status" value="1"/>
</dbReference>
<dbReference type="PANTHER" id="PTHR42924">
    <property type="entry name" value="EXONUCLEASE"/>
    <property type="match status" value="1"/>
</dbReference>
<evidence type="ECO:0000313" key="4">
    <source>
        <dbReference type="Proteomes" id="UP000738431"/>
    </source>
</evidence>
<organism evidence="3 4">
    <name type="scientific">Actomonas aquatica</name>
    <dbReference type="NCBI Taxonomy" id="2866162"/>
    <lineage>
        <taxon>Bacteria</taxon>
        <taxon>Pseudomonadati</taxon>
        <taxon>Verrucomicrobiota</taxon>
        <taxon>Opitutia</taxon>
        <taxon>Opitutales</taxon>
        <taxon>Opitutaceae</taxon>
        <taxon>Actomonas</taxon>
    </lineage>
</organism>
<reference evidence="3 4" key="2">
    <citation type="submission" date="2023-12" db="EMBL/GenBank/DDBJ databases">
        <title>Description of an unclassified Opitutus bacterium of Verrucomicrobiota.</title>
        <authorList>
            <person name="Zhang D.-F."/>
        </authorList>
    </citation>
    <scope>NUCLEOTIDE SEQUENCE [LARGE SCALE GENOMIC DNA]</scope>
    <source>
        <strain evidence="3 4">WL0086</strain>
    </source>
</reference>
<dbReference type="EMBL" id="CP139781">
    <property type="protein sequence ID" value="WRQ89638.1"/>
    <property type="molecule type" value="Genomic_DNA"/>
</dbReference>
<dbReference type="Gene3D" id="3.20.20.140">
    <property type="entry name" value="Metal-dependent hydrolases"/>
    <property type="match status" value="1"/>
</dbReference>